<organism evidence="2 3">
    <name type="scientific">Danaus chrysippus</name>
    <name type="common">African queen</name>
    <dbReference type="NCBI Taxonomy" id="151541"/>
    <lineage>
        <taxon>Eukaryota</taxon>
        <taxon>Metazoa</taxon>
        <taxon>Ecdysozoa</taxon>
        <taxon>Arthropoda</taxon>
        <taxon>Hexapoda</taxon>
        <taxon>Insecta</taxon>
        <taxon>Pterygota</taxon>
        <taxon>Neoptera</taxon>
        <taxon>Endopterygota</taxon>
        <taxon>Lepidoptera</taxon>
        <taxon>Glossata</taxon>
        <taxon>Ditrysia</taxon>
        <taxon>Papilionoidea</taxon>
        <taxon>Nymphalidae</taxon>
        <taxon>Danainae</taxon>
        <taxon>Danaini</taxon>
        <taxon>Danaina</taxon>
        <taxon>Danaus</taxon>
        <taxon>Anosia</taxon>
    </lineage>
</organism>
<dbReference type="EMBL" id="CAKASE010000045">
    <property type="protein sequence ID" value="CAG9560802.1"/>
    <property type="molecule type" value="Genomic_DNA"/>
</dbReference>
<sequence length="86" mass="9536">MLRREEGSEVGGGGVMFDTKIDAGGRDTDLVVVSARPEPRGVRPAPRQRHPSSAVTTWTVIRQHYEYKDGSSTDHRPAAHMTDYID</sequence>
<evidence type="ECO:0000313" key="2">
    <source>
        <dbReference type="EMBL" id="CAG9560802.1"/>
    </source>
</evidence>
<proteinExistence type="predicted"/>
<dbReference type="Proteomes" id="UP000789524">
    <property type="component" value="Unassembled WGS sequence"/>
</dbReference>
<keyword evidence="3" id="KW-1185">Reference proteome</keyword>
<dbReference type="AlphaFoldDB" id="A0A8J2QE44"/>
<accession>A0A8J2QE44</accession>
<evidence type="ECO:0000256" key="1">
    <source>
        <dbReference type="SAM" id="MobiDB-lite"/>
    </source>
</evidence>
<feature type="region of interest" description="Disordered" evidence="1">
    <location>
        <begin position="1"/>
        <end position="22"/>
    </location>
</feature>
<gene>
    <name evidence="2" type="ORF">DCHRY22_LOCUS2404</name>
</gene>
<name>A0A8J2QE44_9NEOP</name>
<reference evidence="2" key="1">
    <citation type="submission" date="2021-09" db="EMBL/GenBank/DDBJ databases">
        <authorList>
            <person name="Martin H S."/>
        </authorList>
    </citation>
    <scope>NUCLEOTIDE SEQUENCE</scope>
</reference>
<evidence type="ECO:0000313" key="3">
    <source>
        <dbReference type="Proteomes" id="UP000789524"/>
    </source>
</evidence>
<comment type="caution">
    <text evidence="2">The sequence shown here is derived from an EMBL/GenBank/DDBJ whole genome shotgun (WGS) entry which is preliminary data.</text>
</comment>
<protein>
    <submittedName>
        <fullName evidence="2">(African queen) hypothetical protein</fullName>
    </submittedName>
</protein>